<feature type="region of interest" description="Disordered" evidence="4">
    <location>
        <begin position="574"/>
        <end position="595"/>
    </location>
</feature>
<organism evidence="7">
    <name type="scientific">Veillonella ratti</name>
    <dbReference type="NCBI Taxonomy" id="103892"/>
    <lineage>
        <taxon>Bacteria</taxon>
        <taxon>Bacillati</taxon>
        <taxon>Bacillota</taxon>
        <taxon>Negativicutes</taxon>
        <taxon>Veillonellales</taxon>
        <taxon>Veillonellaceae</taxon>
        <taxon>Veillonella</taxon>
    </lineage>
</organism>
<dbReference type="InterPro" id="IPR001460">
    <property type="entry name" value="PCN-bd_Tpept"/>
</dbReference>
<dbReference type="InterPro" id="IPR050515">
    <property type="entry name" value="Beta-lactam/transpept"/>
</dbReference>
<dbReference type="PANTHER" id="PTHR30627:SF1">
    <property type="entry name" value="PEPTIDOGLYCAN D,D-TRANSPEPTIDASE FTSI"/>
    <property type="match status" value="1"/>
</dbReference>
<dbReference type="Pfam" id="PF03793">
    <property type="entry name" value="PASTA"/>
    <property type="match status" value="1"/>
</dbReference>
<dbReference type="SUPFAM" id="SSF56601">
    <property type="entry name" value="beta-lactamase/transpeptidase-like"/>
    <property type="match status" value="1"/>
</dbReference>
<proteinExistence type="inferred from homology"/>
<sequence length="653" mass="71389">MITNKDQKALQNKIFLILVIFFGVMVLLAGRLLWLQVFDNSQLDTKNLSQVKEERKLQSPRGTIFDRNGNPLAISIVTRSLYADPKMIKQSPEEIAKLIAPYTRIKEETIVKRLQEDTAFIWLDRMMDPDKSKAVDQVIKDNELVGLNFVNESRRFYPNGNLLAQVLGFVGTDDKGLDGLEMQMDDTLRGGTTKELIATDSHGTAIFGSVLSQFLPEKEKSITLTIDTTVQFIAERALDKAMADTKATGASIIVMDPKTGEILAMANRPTYDPNHFDKGNDNSYKNRAVTDMYEPGSTFKTLTASAALASGKWTVDTVFNDTGSFVVGDHTIQNWDGEGNGPVRLLEILKYSLNTGMAKLGITTGKEIMDKYLRAYGFGKATGIELPGEAEGQLRSLDDMSQLDLATISFGQSVNVTPLQMVQAFSAIANGGKMMKPHIIKSINNPDGSEEEITQDMSAGQPIPEDVAKTILDILEKEVSEGGGNKAAVDGYHFAGKTGTAEKLDPEHGGYLKGRYIASFIGMGPVEDPRFVTLIVIDDPSGTYYGSQIAAPVFKDIMSQLVRYFQLSPSVTREKDLKGQSDTRPAKPSVEKAPDGSVIIPDFTGWTTGEVRDWLHDAGLQFAPDGTGYAVSQDIPAGGEAEAGEAVTVYFKR</sequence>
<comment type="subcellular location">
    <subcellularLocation>
        <location evidence="1">Membrane</location>
    </subcellularLocation>
</comment>
<feature type="compositionally biased region" description="Basic and acidic residues" evidence="4">
    <location>
        <begin position="574"/>
        <end position="594"/>
    </location>
</feature>
<dbReference type="RefSeq" id="WP_156705533.1">
    <property type="nucleotide sequence ID" value="NZ_CACRUX010000080.1"/>
</dbReference>
<dbReference type="PROSITE" id="PS51178">
    <property type="entry name" value="PASTA"/>
    <property type="match status" value="1"/>
</dbReference>
<dbReference type="AlphaFoldDB" id="A0A6N3EQ53"/>
<dbReference type="InterPro" id="IPR012338">
    <property type="entry name" value="Beta-lactam/transpept-like"/>
</dbReference>
<keyword evidence="5" id="KW-1133">Transmembrane helix</keyword>
<dbReference type="GO" id="GO:0005886">
    <property type="term" value="C:plasma membrane"/>
    <property type="evidence" value="ECO:0007669"/>
    <property type="project" value="TreeGrafter"/>
</dbReference>
<reference evidence="7" key="1">
    <citation type="submission" date="2019-11" db="EMBL/GenBank/DDBJ databases">
        <authorList>
            <person name="Feng L."/>
        </authorList>
    </citation>
    <scope>NUCLEOTIDE SEQUENCE</scope>
    <source>
        <strain evidence="7">VrattiLFYP33</strain>
    </source>
</reference>
<dbReference type="SUPFAM" id="SSF54184">
    <property type="entry name" value="Penicillin-binding protein 2x (pbp-2x), c-terminal domain"/>
    <property type="match status" value="1"/>
</dbReference>
<dbReference type="Gene3D" id="3.30.450.330">
    <property type="match status" value="1"/>
</dbReference>
<accession>A0A6N3EQ53</accession>
<dbReference type="Pfam" id="PF03717">
    <property type="entry name" value="PBP_dimer"/>
    <property type="match status" value="1"/>
</dbReference>
<dbReference type="Gene3D" id="3.90.1310.10">
    <property type="entry name" value="Penicillin-binding protein 2a (Domain 2)"/>
    <property type="match status" value="1"/>
</dbReference>
<dbReference type="PANTHER" id="PTHR30627">
    <property type="entry name" value="PEPTIDOGLYCAN D,D-TRANSPEPTIDASE"/>
    <property type="match status" value="1"/>
</dbReference>
<evidence type="ECO:0000313" key="7">
    <source>
        <dbReference type="EMBL" id="VYU41914.1"/>
    </source>
</evidence>
<evidence type="ECO:0000256" key="1">
    <source>
        <dbReference type="ARBA" id="ARBA00004370"/>
    </source>
</evidence>
<protein>
    <submittedName>
        <fullName evidence="7">Stage V sporulation protein D</fullName>
    </submittedName>
</protein>
<dbReference type="EMBL" id="CACRUX010000080">
    <property type="protein sequence ID" value="VYU41914.1"/>
    <property type="molecule type" value="Genomic_DNA"/>
</dbReference>
<dbReference type="InterPro" id="IPR005311">
    <property type="entry name" value="PBP_dimer"/>
</dbReference>
<dbReference type="Gene3D" id="3.40.710.10">
    <property type="entry name" value="DD-peptidase/beta-lactamase superfamily"/>
    <property type="match status" value="1"/>
</dbReference>
<keyword evidence="5" id="KW-0812">Transmembrane</keyword>
<dbReference type="GO" id="GO:0071555">
    <property type="term" value="P:cell wall organization"/>
    <property type="evidence" value="ECO:0007669"/>
    <property type="project" value="TreeGrafter"/>
</dbReference>
<name>A0A6N3EQ53_9FIRM</name>
<dbReference type="InterPro" id="IPR005543">
    <property type="entry name" value="PASTA_dom"/>
</dbReference>
<dbReference type="InterPro" id="IPR036138">
    <property type="entry name" value="PBP_dimer_sf"/>
</dbReference>
<keyword evidence="3 5" id="KW-0472">Membrane</keyword>
<evidence type="ECO:0000256" key="2">
    <source>
        <dbReference type="ARBA" id="ARBA00007171"/>
    </source>
</evidence>
<dbReference type="SUPFAM" id="SSF56519">
    <property type="entry name" value="Penicillin binding protein dimerisation domain"/>
    <property type="match status" value="1"/>
</dbReference>
<evidence type="ECO:0000256" key="4">
    <source>
        <dbReference type="SAM" id="MobiDB-lite"/>
    </source>
</evidence>
<evidence type="ECO:0000256" key="5">
    <source>
        <dbReference type="SAM" id="Phobius"/>
    </source>
</evidence>
<feature type="domain" description="PASTA" evidence="6">
    <location>
        <begin position="593"/>
        <end position="653"/>
    </location>
</feature>
<evidence type="ECO:0000259" key="6">
    <source>
        <dbReference type="PROSITE" id="PS51178"/>
    </source>
</evidence>
<evidence type="ECO:0000256" key="3">
    <source>
        <dbReference type="ARBA" id="ARBA00023136"/>
    </source>
</evidence>
<dbReference type="Pfam" id="PF00905">
    <property type="entry name" value="Transpeptidase"/>
    <property type="match status" value="1"/>
</dbReference>
<gene>
    <name evidence="7" type="primary">spoVD_2</name>
    <name evidence="7" type="ORF">VRLFYP33_01998</name>
</gene>
<comment type="similarity">
    <text evidence="2">Belongs to the transpeptidase family.</text>
</comment>
<dbReference type="Gene3D" id="1.10.150.770">
    <property type="match status" value="1"/>
</dbReference>
<feature type="transmembrane region" description="Helical" evidence="5">
    <location>
        <begin position="14"/>
        <end position="34"/>
    </location>
</feature>
<dbReference type="GO" id="GO:0008658">
    <property type="term" value="F:penicillin binding"/>
    <property type="evidence" value="ECO:0007669"/>
    <property type="project" value="InterPro"/>
</dbReference>